<keyword evidence="2" id="KW-0732">Signal</keyword>
<dbReference type="RefSeq" id="WP_252740772.1">
    <property type="nucleotide sequence ID" value="NZ_JAMXIB010000003.1"/>
</dbReference>
<evidence type="ECO:0000313" key="5">
    <source>
        <dbReference type="Proteomes" id="UP001206312"/>
    </source>
</evidence>
<dbReference type="EMBL" id="JAMXIB010000003">
    <property type="protein sequence ID" value="MCO5724397.1"/>
    <property type="molecule type" value="Genomic_DNA"/>
</dbReference>
<evidence type="ECO:0000256" key="2">
    <source>
        <dbReference type="SAM" id="SignalP"/>
    </source>
</evidence>
<protein>
    <submittedName>
        <fullName evidence="4">TonB-dependent receptor plug domain-containing protein</fullName>
    </submittedName>
</protein>
<feature type="chain" id="PRO_5046428026" evidence="2">
    <location>
        <begin position="19"/>
        <end position="134"/>
    </location>
</feature>
<evidence type="ECO:0000259" key="3">
    <source>
        <dbReference type="Pfam" id="PF07715"/>
    </source>
</evidence>
<name>A0ABT1AWL4_9FLAO</name>
<dbReference type="InterPro" id="IPR037066">
    <property type="entry name" value="Plug_dom_sf"/>
</dbReference>
<keyword evidence="1" id="KW-0472">Membrane</keyword>
<feature type="signal peptide" evidence="2">
    <location>
        <begin position="1"/>
        <end position="18"/>
    </location>
</feature>
<dbReference type="InterPro" id="IPR012910">
    <property type="entry name" value="Plug_dom"/>
</dbReference>
<accession>A0ABT1AWL4</accession>
<dbReference type="Pfam" id="PF07715">
    <property type="entry name" value="Plug"/>
    <property type="match status" value="1"/>
</dbReference>
<evidence type="ECO:0000313" key="4">
    <source>
        <dbReference type="EMBL" id="MCO5724397.1"/>
    </source>
</evidence>
<dbReference type="PROSITE" id="PS51257">
    <property type="entry name" value="PROKAR_LIPOPROTEIN"/>
    <property type="match status" value="1"/>
</dbReference>
<gene>
    <name evidence="4" type="ORF">NG653_05990</name>
</gene>
<comment type="subcellular location">
    <subcellularLocation>
        <location evidence="1">Cell outer membrane</location>
        <topology evidence="1">Multi-pass membrane protein</topology>
    </subcellularLocation>
</comment>
<comment type="caution">
    <text evidence="4">The sequence shown here is derived from an EMBL/GenBank/DDBJ whole genome shotgun (WGS) entry which is preliminary data.</text>
</comment>
<dbReference type="Gene3D" id="2.170.130.10">
    <property type="entry name" value="TonB-dependent receptor, plug domain"/>
    <property type="match status" value="1"/>
</dbReference>
<reference evidence="4 5" key="1">
    <citation type="submission" date="2022-06" db="EMBL/GenBank/DDBJ databases">
        <authorList>
            <person name="Xuan X."/>
        </authorList>
    </citation>
    <scope>NUCLEOTIDE SEQUENCE [LARGE SCALE GENOMIC DNA]</scope>
    <source>
        <strain evidence="4 5">2V75</strain>
    </source>
</reference>
<dbReference type="SUPFAM" id="SSF56935">
    <property type="entry name" value="Porins"/>
    <property type="match status" value="1"/>
</dbReference>
<keyword evidence="4" id="KW-0675">Receptor</keyword>
<keyword evidence="5" id="KW-1185">Reference proteome</keyword>
<proteinExistence type="inferred from homology"/>
<keyword evidence="1" id="KW-0813">Transport</keyword>
<comment type="similarity">
    <text evidence="1">Belongs to the TonB-dependent receptor family.</text>
</comment>
<keyword evidence="1" id="KW-0812">Transmembrane</keyword>
<dbReference type="Proteomes" id="UP001206312">
    <property type="component" value="Unassembled WGS sequence"/>
</dbReference>
<keyword evidence="1" id="KW-1134">Transmembrane beta strand</keyword>
<keyword evidence="1" id="KW-0998">Cell outer membrane</keyword>
<dbReference type="InterPro" id="IPR039426">
    <property type="entry name" value="TonB-dep_rcpt-like"/>
</dbReference>
<sequence>MKQVIILLLAALSLSACGSSKPGDGSAQNLERTLDDKNAAVLPLKTRIQRLPGVTLQAGVPVFIKNNNSTRGARPPQPLYIVDGQVIGNSYRAVESIVQPVDVETIKALSGSEASFYGTQGANGVILITTKRGN</sequence>
<feature type="domain" description="TonB-dependent receptor plug" evidence="3">
    <location>
        <begin position="45"/>
        <end position="125"/>
    </location>
</feature>
<organism evidence="4 5">
    <name type="scientific">Robiginitalea marina</name>
    <dbReference type="NCBI Taxonomy" id="2954105"/>
    <lineage>
        <taxon>Bacteria</taxon>
        <taxon>Pseudomonadati</taxon>
        <taxon>Bacteroidota</taxon>
        <taxon>Flavobacteriia</taxon>
        <taxon>Flavobacteriales</taxon>
        <taxon>Flavobacteriaceae</taxon>
        <taxon>Robiginitalea</taxon>
    </lineage>
</organism>
<dbReference type="PROSITE" id="PS52016">
    <property type="entry name" value="TONB_DEPENDENT_REC_3"/>
    <property type="match status" value="1"/>
</dbReference>
<evidence type="ECO:0000256" key="1">
    <source>
        <dbReference type="PROSITE-ProRule" id="PRU01360"/>
    </source>
</evidence>